<evidence type="ECO:0008006" key="3">
    <source>
        <dbReference type="Google" id="ProtNLM"/>
    </source>
</evidence>
<dbReference type="RefSeq" id="WP_377942171.1">
    <property type="nucleotide sequence ID" value="NZ_JBHUCX010000018.1"/>
</dbReference>
<sequence>MSETATKEFPFVWLSEPSKFFGGGRYEWGLRSRKDLKGEYGNNFEDLRDSAEIVELEESEKVAVALATLSTYKFLSKDEALNFLPEGIWNRVIAEISFVEDQRTSLHSELLSKVPDFDSDEIGLCDLDDSDEAFGEYCHLHEDEFKEFFDDHPLISVYSFDEHIENGWDAFYAVLNDQSDMESVIKDWEQWLNEHYKVSKKPV</sequence>
<keyword evidence="2" id="KW-1185">Reference proteome</keyword>
<dbReference type="EMBL" id="JBHUCX010000018">
    <property type="protein sequence ID" value="MFD1674307.1"/>
    <property type="molecule type" value="Genomic_DNA"/>
</dbReference>
<evidence type="ECO:0000313" key="2">
    <source>
        <dbReference type="Proteomes" id="UP001597079"/>
    </source>
</evidence>
<organism evidence="1 2">
    <name type="scientific">Alicyclobacillus fodiniaquatilis</name>
    <dbReference type="NCBI Taxonomy" id="1661150"/>
    <lineage>
        <taxon>Bacteria</taxon>
        <taxon>Bacillati</taxon>
        <taxon>Bacillota</taxon>
        <taxon>Bacilli</taxon>
        <taxon>Bacillales</taxon>
        <taxon>Alicyclobacillaceae</taxon>
        <taxon>Alicyclobacillus</taxon>
    </lineage>
</organism>
<dbReference type="Proteomes" id="UP001597079">
    <property type="component" value="Unassembled WGS sequence"/>
</dbReference>
<name>A0ABW4JDA2_9BACL</name>
<accession>A0ABW4JDA2</accession>
<proteinExistence type="predicted"/>
<evidence type="ECO:0000313" key="1">
    <source>
        <dbReference type="EMBL" id="MFD1674307.1"/>
    </source>
</evidence>
<comment type="caution">
    <text evidence="1">The sequence shown here is derived from an EMBL/GenBank/DDBJ whole genome shotgun (WGS) entry which is preliminary data.</text>
</comment>
<protein>
    <recommendedName>
        <fullName evidence="3">DUF2247 family protein</fullName>
    </recommendedName>
</protein>
<reference evidence="2" key="1">
    <citation type="journal article" date="2019" name="Int. J. Syst. Evol. Microbiol.">
        <title>The Global Catalogue of Microorganisms (GCM) 10K type strain sequencing project: providing services to taxonomists for standard genome sequencing and annotation.</title>
        <authorList>
            <consortium name="The Broad Institute Genomics Platform"/>
            <consortium name="The Broad Institute Genome Sequencing Center for Infectious Disease"/>
            <person name="Wu L."/>
            <person name="Ma J."/>
        </authorList>
    </citation>
    <scope>NUCLEOTIDE SEQUENCE [LARGE SCALE GENOMIC DNA]</scope>
    <source>
        <strain evidence="2">CGMCC 1.12286</strain>
    </source>
</reference>
<gene>
    <name evidence="1" type="ORF">ACFSB2_06250</name>
</gene>